<feature type="domain" description="HAMP" evidence="11">
    <location>
        <begin position="284"/>
        <end position="337"/>
    </location>
</feature>
<evidence type="ECO:0000259" key="10">
    <source>
        <dbReference type="PROSITE" id="PS50111"/>
    </source>
</evidence>
<reference evidence="12 13" key="1">
    <citation type="submission" date="2016-02" db="EMBL/GenBank/DDBJ databases">
        <title>Genome sequence of Marichromatium gracile YL-28, a purple sulfur bacterium.</title>
        <authorList>
            <person name="Zhao C."/>
            <person name="Hong X."/>
            <person name="Chen S."/>
            <person name="Yang S."/>
        </authorList>
    </citation>
    <scope>NUCLEOTIDE SEQUENCE [LARGE SCALE GENOMIC DNA]</scope>
    <source>
        <strain evidence="12 13">YL28</strain>
    </source>
</reference>
<dbReference type="CDD" id="cd11386">
    <property type="entry name" value="MCP_signal"/>
    <property type="match status" value="1"/>
</dbReference>
<dbReference type="CDD" id="cd06225">
    <property type="entry name" value="HAMP"/>
    <property type="match status" value="1"/>
</dbReference>
<protein>
    <recommendedName>
        <fullName evidence="14">Methyl-accepting chemotaxis protein</fullName>
    </recommendedName>
</protein>
<dbReference type="PROSITE" id="PS50885">
    <property type="entry name" value="HAMP"/>
    <property type="match status" value="1"/>
</dbReference>
<dbReference type="Pfam" id="PF00015">
    <property type="entry name" value="MCPsignal"/>
    <property type="match status" value="1"/>
</dbReference>
<dbReference type="SMART" id="SM00283">
    <property type="entry name" value="MA"/>
    <property type="match status" value="1"/>
</dbReference>
<dbReference type="Pfam" id="PF00672">
    <property type="entry name" value="HAMP"/>
    <property type="match status" value="1"/>
</dbReference>
<dbReference type="Gene3D" id="1.10.287.950">
    <property type="entry name" value="Methyl-accepting chemotaxis protein"/>
    <property type="match status" value="1"/>
</dbReference>
<dbReference type="InterPro" id="IPR032255">
    <property type="entry name" value="HBM"/>
</dbReference>
<keyword evidence="4 9" id="KW-0472">Membrane</keyword>
<dbReference type="PANTHER" id="PTHR32089">
    <property type="entry name" value="METHYL-ACCEPTING CHEMOTAXIS PROTEIN MCPB"/>
    <property type="match status" value="1"/>
</dbReference>
<comment type="subcellular location">
    <subcellularLocation>
        <location evidence="1">Membrane</location>
        <topology evidence="1">Multi-pass membrane protein</topology>
    </subcellularLocation>
</comment>
<dbReference type="SMART" id="SM00304">
    <property type="entry name" value="HAMP"/>
    <property type="match status" value="1"/>
</dbReference>
<dbReference type="InterPro" id="IPR004089">
    <property type="entry name" value="MCPsignal_dom"/>
</dbReference>
<keyword evidence="13" id="KW-1185">Reference proteome</keyword>
<accession>A0ABR5VI81</accession>
<dbReference type="PANTHER" id="PTHR32089:SF119">
    <property type="entry name" value="METHYL-ACCEPTING CHEMOTAXIS PROTEIN CTPL"/>
    <property type="match status" value="1"/>
</dbReference>
<evidence type="ECO:0000256" key="1">
    <source>
        <dbReference type="ARBA" id="ARBA00004141"/>
    </source>
</evidence>
<evidence type="ECO:0000256" key="6">
    <source>
        <dbReference type="ARBA" id="ARBA00029447"/>
    </source>
</evidence>
<feature type="domain" description="Methyl-accepting transducer" evidence="10">
    <location>
        <begin position="342"/>
        <end position="578"/>
    </location>
</feature>
<evidence type="ECO:0000256" key="9">
    <source>
        <dbReference type="SAM" id="Phobius"/>
    </source>
</evidence>
<dbReference type="EMBL" id="LSYU01000041">
    <property type="protein sequence ID" value="KXX65026.1"/>
    <property type="molecule type" value="Genomic_DNA"/>
</dbReference>
<evidence type="ECO:0008006" key="14">
    <source>
        <dbReference type="Google" id="ProtNLM"/>
    </source>
</evidence>
<proteinExistence type="inferred from homology"/>
<evidence type="ECO:0000256" key="3">
    <source>
        <dbReference type="ARBA" id="ARBA00022989"/>
    </source>
</evidence>
<evidence type="ECO:0000256" key="4">
    <source>
        <dbReference type="ARBA" id="ARBA00023136"/>
    </source>
</evidence>
<feature type="coiled-coil region" evidence="8">
    <location>
        <begin position="578"/>
        <end position="605"/>
    </location>
</feature>
<dbReference type="SMART" id="SM01358">
    <property type="entry name" value="HBM"/>
    <property type="match status" value="1"/>
</dbReference>
<dbReference type="RefSeq" id="WP_062274031.1">
    <property type="nucleotide sequence ID" value="NZ_LSYU01000041.1"/>
</dbReference>
<keyword evidence="3 9" id="KW-1133">Transmembrane helix</keyword>
<keyword evidence="2 9" id="KW-0812">Transmembrane</keyword>
<organism evidence="12 13">
    <name type="scientific">Marichromatium gracile</name>
    <name type="common">Chromatium gracile</name>
    <dbReference type="NCBI Taxonomy" id="1048"/>
    <lineage>
        <taxon>Bacteria</taxon>
        <taxon>Pseudomonadati</taxon>
        <taxon>Pseudomonadota</taxon>
        <taxon>Gammaproteobacteria</taxon>
        <taxon>Chromatiales</taxon>
        <taxon>Chromatiaceae</taxon>
        <taxon>Marichromatium</taxon>
    </lineage>
</organism>
<dbReference type="InterPro" id="IPR003660">
    <property type="entry name" value="HAMP_dom"/>
</dbReference>
<dbReference type="PROSITE" id="PS50111">
    <property type="entry name" value="CHEMOTAXIS_TRANSDUC_2"/>
    <property type="match status" value="1"/>
</dbReference>
<keyword evidence="5 7" id="KW-0807">Transducer</keyword>
<evidence type="ECO:0000256" key="7">
    <source>
        <dbReference type="PROSITE-ProRule" id="PRU00284"/>
    </source>
</evidence>
<comment type="caution">
    <text evidence="12">The sequence shown here is derived from an EMBL/GenBank/DDBJ whole genome shotgun (WGS) entry which is preliminary data.</text>
</comment>
<comment type="similarity">
    <text evidence="6">Belongs to the methyl-accepting chemotaxis (MCP) protein family.</text>
</comment>
<evidence type="ECO:0000313" key="13">
    <source>
        <dbReference type="Proteomes" id="UP000075766"/>
    </source>
</evidence>
<gene>
    <name evidence="12" type="ORF">AY586_11580</name>
</gene>
<evidence type="ECO:0000256" key="8">
    <source>
        <dbReference type="SAM" id="Coils"/>
    </source>
</evidence>
<evidence type="ECO:0000313" key="12">
    <source>
        <dbReference type="EMBL" id="KXX65026.1"/>
    </source>
</evidence>
<sequence>MRIRLKLIALATVVLLALTAVLGATWWAWQRAASLDESKEQLLELALELTGLEREARLFIDQLDPATIDHFQARAQSLARSRVALRARLDRQGLGGEVLEPFAGALDQATEAFERLVATYREVGLDPRSGLYGSLREAVHQAEAAVEALGRDDLLVGILQLRRNEKDFMLRDVRDYVARFEDNHARLLADLGGAETATRAALERYRRDFLALVEGRERIGLAPDAGLRGTFETRFAESQTRLKTVIDELDALLDVARQRTALALLGLASVISVLVVALVLGLARQLDRGLGHSTRVMQRIAERRDLTQTIALAGRDELAQMGRYFDAMIQLLRELLQQGGEASAALRGATATLSESSASTIAGLRTQRAETEQVASAVTEMAATIEEIARNTDATAEQAREASGNAQAGQRAVGETVARIEALTERLAESARIGATLVEHAEQVDSVLAVIGAIAEQTNLLALNAAIEAARAGEAGRGFAVVADEVRALADRTQGSTREIGETLERVRAEARAMMGEMDASLEQGRGSVAKAREAGELLERIAVEMERMLDMTTQIATAVEQQSQVGRALDANLLTIRDLTEETAARAEDDARTAEQVAAQAEVLARNIARFET</sequence>
<dbReference type="Proteomes" id="UP000075766">
    <property type="component" value="Unassembled WGS sequence"/>
</dbReference>
<evidence type="ECO:0000259" key="11">
    <source>
        <dbReference type="PROSITE" id="PS50885"/>
    </source>
</evidence>
<evidence type="ECO:0000256" key="5">
    <source>
        <dbReference type="ARBA" id="ARBA00023224"/>
    </source>
</evidence>
<evidence type="ECO:0000256" key="2">
    <source>
        <dbReference type="ARBA" id="ARBA00022692"/>
    </source>
</evidence>
<dbReference type="SUPFAM" id="SSF58104">
    <property type="entry name" value="Methyl-accepting chemotaxis protein (MCP) signaling domain"/>
    <property type="match status" value="1"/>
</dbReference>
<name>A0ABR5VI81_MARGR</name>
<feature type="transmembrane region" description="Helical" evidence="9">
    <location>
        <begin position="261"/>
        <end position="283"/>
    </location>
</feature>
<keyword evidence="8" id="KW-0175">Coiled coil</keyword>